<dbReference type="InterPro" id="IPR011992">
    <property type="entry name" value="EF-hand-dom_pair"/>
</dbReference>
<feature type="region of interest" description="Disordered" evidence="3">
    <location>
        <begin position="746"/>
        <end position="780"/>
    </location>
</feature>
<gene>
    <name evidence="6" type="ORF">C1SCF055_LOCUS3958</name>
</gene>
<reference evidence="6" key="1">
    <citation type="submission" date="2022-10" db="EMBL/GenBank/DDBJ databases">
        <authorList>
            <person name="Chen Y."/>
            <person name="Dougan E. K."/>
            <person name="Chan C."/>
            <person name="Rhodes N."/>
            <person name="Thang M."/>
        </authorList>
    </citation>
    <scope>NUCLEOTIDE SEQUENCE</scope>
</reference>
<dbReference type="Gene3D" id="3.90.660.10">
    <property type="match status" value="1"/>
</dbReference>
<dbReference type="PROSITE" id="PS00018">
    <property type="entry name" value="EF_HAND_1"/>
    <property type="match status" value="2"/>
</dbReference>
<evidence type="ECO:0000256" key="3">
    <source>
        <dbReference type="SAM" id="MobiDB-lite"/>
    </source>
</evidence>
<evidence type="ECO:0000256" key="4">
    <source>
        <dbReference type="SAM" id="SignalP"/>
    </source>
</evidence>
<dbReference type="AlphaFoldDB" id="A0A9P1FIY9"/>
<feature type="domain" description="EF-hand" evidence="5">
    <location>
        <begin position="1119"/>
        <end position="1154"/>
    </location>
</feature>
<dbReference type="Gene3D" id="3.50.50.60">
    <property type="entry name" value="FAD/NAD(P)-binding domain"/>
    <property type="match status" value="1"/>
</dbReference>
<feature type="compositionally biased region" description="Acidic residues" evidence="3">
    <location>
        <begin position="935"/>
        <end position="947"/>
    </location>
</feature>
<dbReference type="EMBL" id="CAMXCT020000217">
    <property type="protein sequence ID" value="CAL1129042.1"/>
    <property type="molecule type" value="Genomic_DNA"/>
</dbReference>
<reference evidence="7 8" key="2">
    <citation type="submission" date="2024-05" db="EMBL/GenBank/DDBJ databases">
        <authorList>
            <person name="Chen Y."/>
            <person name="Shah S."/>
            <person name="Dougan E. K."/>
            <person name="Thang M."/>
            <person name="Chan C."/>
        </authorList>
    </citation>
    <scope>NUCLEOTIDE SEQUENCE [LARGE SCALE GENOMIC DNA]</scope>
</reference>
<evidence type="ECO:0000259" key="5">
    <source>
        <dbReference type="PROSITE" id="PS50222"/>
    </source>
</evidence>
<feature type="region of interest" description="Disordered" evidence="3">
    <location>
        <begin position="856"/>
        <end position="996"/>
    </location>
</feature>
<feature type="compositionally biased region" description="Low complexity" evidence="3">
    <location>
        <begin position="862"/>
        <end position="878"/>
    </location>
</feature>
<feature type="compositionally biased region" description="Basic residues" evidence="3">
    <location>
        <begin position="912"/>
        <end position="928"/>
    </location>
</feature>
<dbReference type="PANTHER" id="PTHR10742:SF410">
    <property type="entry name" value="LYSINE-SPECIFIC HISTONE DEMETHYLASE 2"/>
    <property type="match status" value="1"/>
</dbReference>
<dbReference type="InterPro" id="IPR036188">
    <property type="entry name" value="FAD/NAD-bd_sf"/>
</dbReference>
<proteinExistence type="predicted"/>
<accession>A0A9P1FIY9</accession>
<organism evidence="6">
    <name type="scientific">Cladocopium goreaui</name>
    <dbReference type="NCBI Taxonomy" id="2562237"/>
    <lineage>
        <taxon>Eukaryota</taxon>
        <taxon>Sar</taxon>
        <taxon>Alveolata</taxon>
        <taxon>Dinophyceae</taxon>
        <taxon>Suessiales</taxon>
        <taxon>Symbiodiniaceae</taxon>
        <taxon>Cladocopium</taxon>
    </lineage>
</organism>
<dbReference type="Proteomes" id="UP001152797">
    <property type="component" value="Unassembled WGS sequence"/>
</dbReference>
<feature type="domain" description="EF-hand" evidence="5">
    <location>
        <begin position="1050"/>
        <end position="1085"/>
    </location>
</feature>
<evidence type="ECO:0000313" key="6">
    <source>
        <dbReference type="EMBL" id="CAI3975667.1"/>
    </source>
</evidence>
<sequence>MRVLLWQLWIVRIFLVREAYPEAAEKCHTQESRFRCPGRVIVVGAGLAGLAAAQSLRRAQCDVLVLEAHQHVGGRAAPIPHGPFQGLQQGAQWIHGGEQNLVMMALLRFYNISTVRVGGNSEFEGDDDKHHLHKDGINGALKTKAFRSFEEAKVLFQDKAARIVGRTSRDASVRDGWASILAPRPRWEVELLEWQLRVRSEQSWAVGPERAGLRLAEMATYNEFDAAVPADGGDLQLASGGFSRLLEKMSEGLDIRLGEEVKSIHVDETEVFAQTANQTVHKGTAIIVTASLALLQAQRIEFHPRMAQSWFETLDRLQMGHVAKIFVRFLPGLCPVGEATYLLSKVVETNSKKLLYYCIRQTEAEAAILICLVGGPSAEAAHHTSAKGLLHNHVVEELQDMYPSMPPTAVEQVYFASFADDPYVLGSWTSGKVGSSSTDFEIFVPKTGRLFFAGEHTCRLMYGTVQAAVVSGARAAQQVIRPGGPPLSELSTWPLFDDTLSSLCDELVPSNRQEVCSDSCDKVWQRLAYQVPSYFQNWSGIPRATKTWWEGLGWTEHCWLGHGRPPPSSRKQWKKLNFQEQKYASCVGYGKDLWNALREDTADLVICRSGSQHFRLPWDCLRSEMKKDWMELGLTRSMLDEGVPSPLTDTSFGDLNPVQQSAALRIGYRELYAIGESGQRLGKVASKTLAAAWAKLEARQHAWKEEQEAREIRLLEKEEDRGTDQDRASSDLCIVLELGHLNQEVWKRHEGPRNSNHDAMPKAKSRSPPRKPQKSNSLPQLKKTYYAPLQLCSVNLSKHTYSCKDVRLGVVERGEQRRLPFMHVDRADDRSETVPKLPSLSKIMNSIHRMKLTEPKEPTKAQSMQSLQSLQSPKSGSLRLNPLFGGSPPYRGGPRLPVKRKRYMSGTLAKVKLPRSRPSSGKKGKRAAWAKESETEFVEYNEDDSHEEEAASSPKSEDESSSSSSSSDSSSDSSWSDSSDDEHEPPPPSAMRGRSTAMTRRMSAFAMMLPLLDSNNQPVRRASVAEAFLKAFDESKVEDNKPGNELDFPWSDEECRSVFIKFDTDTDGEVATEDLEIMLRYMGCILRKGEVEKLIQDMFSYATVSWEEWMSFLEKYREVDEQYLRDEFSAADFDGNGTLDVDELNDLLKKMGYITDSHTVMEAMETIGCAGKGTVDLRRFEKLREHLRCTEGLARADVKQLRALYDRVAHTAKVQQRMRKLDLGMGSQQDIAKKLIAEQQEMPVEDIWRIIQCPLLCPDLPFAVPLC</sequence>
<feature type="compositionally biased region" description="Basic and acidic residues" evidence="3">
    <location>
        <begin position="746"/>
        <end position="761"/>
    </location>
</feature>
<dbReference type="SUPFAM" id="SSF47473">
    <property type="entry name" value="EF-hand"/>
    <property type="match status" value="1"/>
</dbReference>
<dbReference type="SMART" id="SM00054">
    <property type="entry name" value="EFh"/>
    <property type="match status" value="2"/>
</dbReference>
<feature type="signal peptide" evidence="4">
    <location>
        <begin position="1"/>
        <end position="19"/>
    </location>
</feature>
<dbReference type="OrthoDB" id="5046242at2759"/>
<keyword evidence="2" id="KW-0809">Transit peptide</keyword>
<dbReference type="PROSITE" id="PS50222">
    <property type="entry name" value="EF_HAND_2"/>
    <property type="match status" value="2"/>
</dbReference>
<dbReference type="EMBL" id="CAMXCT030000217">
    <property type="protein sequence ID" value="CAL4762979.1"/>
    <property type="molecule type" value="Genomic_DNA"/>
</dbReference>
<evidence type="ECO:0000313" key="7">
    <source>
        <dbReference type="EMBL" id="CAL4762979.1"/>
    </source>
</evidence>
<dbReference type="InterPro" id="IPR018247">
    <property type="entry name" value="EF_Hand_1_Ca_BS"/>
</dbReference>
<protein>
    <submittedName>
        <fullName evidence="7">Probable polyamine oxidase 4 (AtPAO4) (Amin e oxidase 2)</fullName>
    </submittedName>
</protein>
<keyword evidence="4" id="KW-0732">Signal</keyword>
<dbReference type="InterPro" id="IPR050281">
    <property type="entry name" value="Flavin_monoamine_oxidase"/>
</dbReference>
<evidence type="ECO:0000313" key="8">
    <source>
        <dbReference type="Proteomes" id="UP001152797"/>
    </source>
</evidence>
<dbReference type="SUPFAM" id="SSF51905">
    <property type="entry name" value="FAD/NAD(P)-binding domain"/>
    <property type="match status" value="1"/>
</dbReference>
<dbReference type="EMBL" id="CAMXCT010000217">
    <property type="protein sequence ID" value="CAI3975667.1"/>
    <property type="molecule type" value="Genomic_DNA"/>
</dbReference>
<dbReference type="InterPro" id="IPR002937">
    <property type="entry name" value="Amino_oxidase"/>
</dbReference>
<dbReference type="PANTHER" id="PTHR10742">
    <property type="entry name" value="FLAVIN MONOAMINE OXIDASE"/>
    <property type="match status" value="1"/>
</dbReference>
<comment type="caution">
    <text evidence="6">The sequence shown here is derived from an EMBL/GenBank/DDBJ whole genome shotgun (WGS) entry which is preliminary data.</text>
</comment>
<keyword evidence="8" id="KW-1185">Reference proteome</keyword>
<feature type="chain" id="PRO_5043271964" evidence="4">
    <location>
        <begin position="20"/>
        <end position="1267"/>
    </location>
</feature>
<dbReference type="Pfam" id="PF01593">
    <property type="entry name" value="Amino_oxidase"/>
    <property type="match status" value="1"/>
</dbReference>
<dbReference type="InterPro" id="IPR002048">
    <property type="entry name" value="EF_hand_dom"/>
</dbReference>
<dbReference type="GO" id="GO:0016491">
    <property type="term" value="F:oxidoreductase activity"/>
    <property type="evidence" value="ECO:0007669"/>
    <property type="project" value="InterPro"/>
</dbReference>
<feature type="compositionally biased region" description="Low complexity" evidence="3">
    <location>
        <begin position="961"/>
        <end position="977"/>
    </location>
</feature>
<name>A0A9P1FIY9_9DINO</name>
<evidence type="ECO:0000256" key="2">
    <source>
        <dbReference type="ARBA" id="ARBA00022946"/>
    </source>
</evidence>
<feature type="compositionally biased region" description="Basic residues" evidence="3">
    <location>
        <begin position="763"/>
        <end position="773"/>
    </location>
</feature>
<keyword evidence="1" id="KW-0106">Calcium</keyword>
<evidence type="ECO:0000256" key="1">
    <source>
        <dbReference type="ARBA" id="ARBA00022837"/>
    </source>
</evidence>
<dbReference type="Gene3D" id="1.10.238.10">
    <property type="entry name" value="EF-hand"/>
    <property type="match status" value="1"/>
</dbReference>
<dbReference type="GO" id="GO:0005509">
    <property type="term" value="F:calcium ion binding"/>
    <property type="evidence" value="ECO:0007669"/>
    <property type="project" value="InterPro"/>
</dbReference>